<proteinExistence type="predicted"/>
<accession>A0A9Q1HJW0</accession>
<dbReference type="Pfam" id="PF12560">
    <property type="entry name" value="RAG1_imp_bd"/>
    <property type="match status" value="1"/>
</dbReference>
<gene>
    <name evidence="3" type="ORF">HOLleu_00774</name>
</gene>
<dbReference type="InterPro" id="IPR035714">
    <property type="entry name" value="RAG1_imp-bd"/>
</dbReference>
<dbReference type="Proteomes" id="UP001152320">
    <property type="component" value="Chromosome 1"/>
</dbReference>
<sequence>MELHNRILASRCRLCGCEGSSTAKFSREDDFSRDICLSLSIDISTDVEGVHPPRICPICRAKLSRWRANKNKKKRDLQSPNIQVKSFSPHDSNCTVCLDNQWDIDNVIYFFQQNGWFAWQDAQEVVAVLVDRGGNGILKKVSVSGRNIECFILGNKLNLQFASLHDVAKQFMHAAICPGNGDFQHLAENFKVDGLKTQDGTIIARVENTFYDGSRLQLGQNSIRHLQCELIVAEDVATASNRTLTLCKVCSVYRSTLQRTEAKETSNRPKSVPTKYLSKDELKTKVSQQSKEIENLRQKNRKFHEKIESLVREEGIEVNAAEEDALTKIVKAAQTDVETALPKGSYSELLWKEQLKASSVPSKQMRWHPAVIRWAVAVHTKSSSAYNVLRESGFLALPHPVTLYKYTHYTDPKTDINPEILIRFMNDFKIDSLPEHAR</sequence>
<evidence type="ECO:0000259" key="2">
    <source>
        <dbReference type="Pfam" id="PF12560"/>
    </source>
</evidence>
<dbReference type="OrthoDB" id="2441813at2759"/>
<evidence type="ECO:0000256" key="1">
    <source>
        <dbReference type="SAM" id="Coils"/>
    </source>
</evidence>
<comment type="caution">
    <text evidence="3">The sequence shown here is derived from an EMBL/GenBank/DDBJ whole genome shotgun (WGS) entry which is preliminary data.</text>
</comment>
<reference evidence="3" key="1">
    <citation type="submission" date="2021-10" db="EMBL/GenBank/DDBJ databases">
        <title>Tropical sea cucumber genome reveals ecological adaptation and Cuvierian tubules defense mechanism.</title>
        <authorList>
            <person name="Chen T."/>
        </authorList>
    </citation>
    <scope>NUCLEOTIDE SEQUENCE</scope>
    <source>
        <strain evidence="3">Nanhai2018</strain>
        <tissue evidence="3">Muscle</tissue>
    </source>
</reference>
<feature type="domain" description="RAG1 importin-binding" evidence="2">
    <location>
        <begin position="39"/>
        <end position="101"/>
    </location>
</feature>
<organism evidence="3 4">
    <name type="scientific">Holothuria leucospilota</name>
    <name type="common">Black long sea cucumber</name>
    <name type="synonym">Mertensiothuria leucospilota</name>
    <dbReference type="NCBI Taxonomy" id="206669"/>
    <lineage>
        <taxon>Eukaryota</taxon>
        <taxon>Metazoa</taxon>
        <taxon>Echinodermata</taxon>
        <taxon>Eleutherozoa</taxon>
        <taxon>Echinozoa</taxon>
        <taxon>Holothuroidea</taxon>
        <taxon>Aspidochirotacea</taxon>
        <taxon>Aspidochirotida</taxon>
        <taxon>Holothuriidae</taxon>
        <taxon>Holothuria</taxon>
    </lineage>
</organism>
<dbReference type="EMBL" id="JAIZAY010000001">
    <property type="protein sequence ID" value="KAJ8048450.1"/>
    <property type="molecule type" value="Genomic_DNA"/>
</dbReference>
<feature type="coiled-coil region" evidence="1">
    <location>
        <begin position="279"/>
        <end position="313"/>
    </location>
</feature>
<evidence type="ECO:0000313" key="3">
    <source>
        <dbReference type="EMBL" id="KAJ8048450.1"/>
    </source>
</evidence>
<evidence type="ECO:0000313" key="4">
    <source>
        <dbReference type="Proteomes" id="UP001152320"/>
    </source>
</evidence>
<name>A0A9Q1HJW0_HOLLE</name>
<protein>
    <recommendedName>
        <fullName evidence="2">RAG1 importin-binding domain-containing protein</fullName>
    </recommendedName>
</protein>
<dbReference type="AlphaFoldDB" id="A0A9Q1HJW0"/>
<keyword evidence="4" id="KW-1185">Reference proteome</keyword>
<keyword evidence="1" id="KW-0175">Coiled coil</keyword>